<evidence type="ECO:0000313" key="6">
    <source>
        <dbReference type="EMBL" id="MDP9901167.1"/>
    </source>
</evidence>
<keyword evidence="2" id="KW-0479">Metal-binding</keyword>
<dbReference type="SUPFAM" id="SSF102215">
    <property type="entry name" value="Creatininase"/>
    <property type="match status" value="1"/>
</dbReference>
<reference evidence="6 7" key="1">
    <citation type="submission" date="2023-07" db="EMBL/GenBank/DDBJ databases">
        <title>Sorghum-associated microbial communities from plants grown in Nebraska, USA.</title>
        <authorList>
            <person name="Schachtman D."/>
        </authorList>
    </citation>
    <scope>NUCLEOTIDE SEQUENCE [LARGE SCALE GENOMIC DNA]</scope>
    <source>
        <strain evidence="6 7">DS1607</strain>
    </source>
</reference>
<dbReference type="EMBL" id="JAUSRO010000011">
    <property type="protein sequence ID" value="MDP9901167.1"/>
    <property type="molecule type" value="Genomic_DNA"/>
</dbReference>
<evidence type="ECO:0000256" key="3">
    <source>
        <dbReference type="ARBA" id="ARBA00022801"/>
    </source>
</evidence>
<dbReference type="Gene3D" id="3.40.50.10310">
    <property type="entry name" value="Creatininase"/>
    <property type="match status" value="1"/>
</dbReference>
<evidence type="ECO:0000256" key="4">
    <source>
        <dbReference type="ARBA" id="ARBA00022833"/>
    </source>
</evidence>
<dbReference type="Pfam" id="PF02633">
    <property type="entry name" value="Creatininase"/>
    <property type="match status" value="1"/>
</dbReference>
<evidence type="ECO:0000256" key="2">
    <source>
        <dbReference type="ARBA" id="ARBA00022723"/>
    </source>
</evidence>
<organism evidence="6 7">
    <name type="scientific">Variovorax ginsengisoli</name>
    <dbReference type="NCBI Taxonomy" id="363844"/>
    <lineage>
        <taxon>Bacteria</taxon>
        <taxon>Pseudomonadati</taxon>
        <taxon>Pseudomonadota</taxon>
        <taxon>Betaproteobacteria</taxon>
        <taxon>Burkholderiales</taxon>
        <taxon>Comamonadaceae</taxon>
        <taxon>Variovorax</taxon>
    </lineage>
</organism>
<evidence type="ECO:0000256" key="5">
    <source>
        <dbReference type="ARBA" id="ARBA00024029"/>
    </source>
</evidence>
<comment type="similarity">
    <text evidence="5">Belongs to the creatininase superfamily.</text>
</comment>
<comment type="cofactor">
    <cofactor evidence="1">
        <name>Zn(2+)</name>
        <dbReference type="ChEBI" id="CHEBI:29105"/>
    </cofactor>
</comment>
<dbReference type="PANTHER" id="PTHR35005:SF1">
    <property type="entry name" value="2-AMINO-5-FORMYLAMINO-6-RIBOSYLAMINOPYRIMIDIN-4(3H)-ONE 5'-MONOPHOSPHATE DEFORMYLASE"/>
    <property type="match status" value="1"/>
</dbReference>
<comment type="caution">
    <text evidence="6">The sequence shown here is derived from an EMBL/GenBank/DDBJ whole genome shotgun (WGS) entry which is preliminary data.</text>
</comment>
<dbReference type="RefSeq" id="WP_307690954.1">
    <property type="nucleotide sequence ID" value="NZ_JAUSRO010000011.1"/>
</dbReference>
<dbReference type="Proteomes" id="UP001226867">
    <property type="component" value="Unassembled WGS sequence"/>
</dbReference>
<evidence type="ECO:0000313" key="7">
    <source>
        <dbReference type="Proteomes" id="UP001226867"/>
    </source>
</evidence>
<sequence length="288" mass="29607">MTIPTAGLAGSPGAPGLPSRFWSGLCTRDFAALDAATAVAVLPLGATEQHGPHLPLSVDTLLVDGIVQASLPLLPPALPVLFLPTQQIGLSPEHAAFAGTLTLSAETLMRVWREIGASVARSGVKKLVLFNAHGGHVGAMDVVARELRAAHGLLVYSVSWFNLPLGAAGAQFSADEHRFGVHAGEIETSMVLALAPQAVRMAAAQDFGSASRDRAPAYPLLGNGRSAKFAWAMEDYNPQGAAGNAAAATADKGRAVIDAAAAQLALLLGEVSQLPLSVLGRPDSPLPE</sequence>
<name>A0ABT9S9X8_9BURK</name>
<keyword evidence="7" id="KW-1185">Reference proteome</keyword>
<dbReference type="EC" id="3.5.2.10" evidence="6"/>
<dbReference type="PANTHER" id="PTHR35005">
    <property type="entry name" value="3-DEHYDRO-SCYLLO-INOSOSE HYDROLASE"/>
    <property type="match status" value="1"/>
</dbReference>
<accession>A0ABT9S9X8</accession>
<keyword evidence="3 6" id="KW-0378">Hydrolase</keyword>
<dbReference type="InterPro" id="IPR003785">
    <property type="entry name" value="Creatininase/forma_Hydrolase"/>
</dbReference>
<dbReference type="InterPro" id="IPR024087">
    <property type="entry name" value="Creatininase-like_sf"/>
</dbReference>
<keyword evidence="4" id="KW-0862">Zinc</keyword>
<dbReference type="GO" id="GO:0047789">
    <property type="term" value="F:creatininase activity"/>
    <property type="evidence" value="ECO:0007669"/>
    <property type="project" value="UniProtKB-EC"/>
</dbReference>
<proteinExistence type="inferred from homology"/>
<protein>
    <submittedName>
        <fullName evidence="6">Creatinine amidohydrolase</fullName>
        <ecNumber evidence="6">3.5.2.10</ecNumber>
    </submittedName>
</protein>
<gene>
    <name evidence="6" type="ORF">J2W36_003433</name>
</gene>
<evidence type="ECO:0000256" key="1">
    <source>
        <dbReference type="ARBA" id="ARBA00001947"/>
    </source>
</evidence>